<dbReference type="Proteomes" id="UP000292052">
    <property type="component" value="Unassembled WGS sequence"/>
</dbReference>
<reference evidence="1 2" key="1">
    <citation type="submission" date="2017-03" db="EMBL/GenBank/DDBJ databases">
        <title>Genome of the blue death feigning beetle - Asbolus verrucosus.</title>
        <authorList>
            <person name="Rider S.D."/>
        </authorList>
    </citation>
    <scope>NUCLEOTIDE SEQUENCE [LARGE SCALE GENOMIC DNA]</scope>
    <source>
        <strain evidence="1">Butters</strain>
        <tissue evidence="1">Head and leg muscle</tissue>
    </source>
</reference>
<evidence type="ECO:0000313" key="2">
    <source>
        <dbReference type="Proteomes" id="UP000292052"/>
    </source>
</evidence>
<organism evidence="1 2">
    <name type="scientific">Asbolus verrucosus</name>
    <name type="common">Desert ironclad beetle</name>
    <dbReference type="NCBI Taxonomy" id="1661398"/>
    <lineage>
        <taxon>Eukaryota</taxon>
        <taxon>Metazoa</taxon>
        <taxon>Ecdysozoa</taxon>
        <taxon>Arthropoda</taxon>
        <taxon>Hexapoda</taxon>
        <taxon>Insecta</taxon>
        <taxon>Pterygota</taxon>
        <taxon>Neoptera</taxon>
        <taxon>Endopterygota</taxon>
        <taxon>Coleoptera</taxon>
        <taxon>Polyphaga</taxon>
        <taxon>Cucujiformia</taxon>
        <taxon>Tenebrionidae</taxon>
        <taxon>Pimeliinae</taxon>
        <taxon>Asbolus</taxon>
    </lineage>
</organism>
<dbReference type="EMBL" id="QDEB01060232">
    <property type="protein sequence ID" value="RZC36644.1"/>
    <property type="molecule type" value="Genomic_DNA"/>
</dbReference>
<feature type="non-terminal residue" evidence="1">
    <location>
        <position position="61"/>
    </location>
</feature>
<keyword evidence="2" id="KW-1185">Reference proteome</keyword>
<comment type="caution">
    <text evidence="1">The sequence shown here is derived from an EMBL/GenBank/DDBJ whole genome shotgun (WGS) entry which is preliminary data.</text>
</comment>
<evidence type="ECO:0000313" key="1">
    <source>
        <dbReference type="EMBL" id="RZC36644.1"/>
    </source>
</evidence>
<sequence length="61" mass="6946">MIRKDSLNLTTTKEYINIGIRRLVKTANAFVGKMIFIKEVHGVKAVNVLDFSFDGEQFITN</sequence>
<protein>
    <submittedName>
        <fullName evidence="1">Uncharacterized protein</fullName>
    </submittedName>
</protein>
<name>A0A482VV60_ASBVE</name>
<accession>A0A482VV60</accession>
<gene>
    <name evidence="1" type="ORF">BDFB_014633</name>
</gene>
<dbReference type="AlphaFoldDB" id="A0A482VV60"/>
<proteinExistence type="predicted"/>